<dbReference type="PROSITE" id="PS50041">
    <property type="entry name" value="C_TYPE_LECTIN_2"/>
    <property type="match status" value="1"/>
</dbReference>
<dbReference type="CDD" id="cd00037">
    <property type="entry name" value="CLECT"/>
    <property type="match status" value="1"/>
</dbReference>
<feature type="chain" id="PRO_5043774641" description="C-type lectin domain-containing protein" evidence="1">
    <location>
        <begin position="25"/>
        <end position="230"/>
    </location>
</feature>
<dbReference type="Proteomes" id="UP001497623">
    <property type="component" value="Unassembled WGS sequence"/>
</dbReference>
<accession>A0AAV2SKW0</accession>
<comment type="caution">
    <text evidence="3">The sequence shown here is derived from an EMBL/GenBank/DDBJ whole genome shotgun (WGS) entry which is preliminary data.</text>
</comment>
<keyword evidence="1" id="KW-0732">Signal</keyword>
<dbReference type="EMBL" id="CAXKWB010080208">
    <property type="protein sequence ID" value="CAL4204481.1"/>
    <property type="molecule type" value="Genomic_DNA"/>
</dbReference>
<dbReference type="AlphaFoldDB" id="A0AAV2SKW0"/>
<gene>
    <name evidence="3" type="ORF">MNOR_LOCUS37857</name>
</gene>
<dbReference type="InterPro" id="IPR016187">
    <property type="entry name" value="CTDL_fold"/>
</dbReference>
<sequence>MCYKLCLLILPVLGLATLWPVSKCEKVVGYELTSSGCDPPFENVNNGCYYFSDVQMDFDYVYEYCLNLANDQVHEITLAMLCYEVDQDQSLLNAMAAKNKTFWLGGISDNGDQWQWIDGRDIYITAPFWDLNEPNQVENTCMAAETGSVTAHEDVAQSKIFDHNCSDILPFVCQTNSIKCPPDFILIENFCYLHSKTFGAPNLHWQDARDYCQSLDVYEGYHADLAVLGL</sequence>
<dbReference type="InterPro" id="IPR016186">
    <property type="entry name" value="C-type_lectin-like/link_sf"/>
</dbReference>
<reference evidence="3 4" key="1">
    <citation type="submission" date="2024-05" db="EMBL/GenBank/DDBJ databases">
        <authorList>
            <person name="Wallberg A."/>
        </authorList>
    </citation>
    <scope>NUCLEOTIDE SEQUENCE [LARGE SCALE GENOMIC DNA]</scope>
</reference>
<evidence type="ECO:0000256" key="1">
    <source>
        <dbReference type="SAM" id="SignalP"/>
    </source>
</evidence>
<protein>
    <recommendedName>
        <fullName evidence="2">C-type lectin domain-containing protein</fullName>
    </recommendedName>
</protein>
<organism evidence="3 4">
    <name type="scientific">Meganyctiphanes norvegica</name>
    <name type="common">Northern krill</name>
    <name type="synonym">Thysanopoda norvegica</name>
    <dbReference type="NCBI Taxonomy" id="48144"/>
    <lineage>
        <taxon>Eukaryota</taxon>
        <taxon>Metazoa</taxon>
        <taxon>Ecdysozoa</taxon>
        <taxon>Arthropoda</taxon>
        <taxon>Crustacea</taxon>
        <taxon>Multicrustacea</taxon>
        <taxon>Malacostraca</taxon>
        <taxon>Eumalacostraca</taxon>
        <taxon>Eucarida</taxon>
        <taxon>Euphausiacea</taxon>
        <taxon>Euphausiidae</taxon>
        <taxon>Meganyctiphanes</taxon>
    </lineage>
</organism>
<keyword evidence="4" id="KW-1185">Reference proteome</keyword>
<evidence type="ECO:0000313" key="3">
    <source>
        <dbReference type="EMBL" id="CAL4204481.1"/>
    </source>
</evidence>
<dbReference type="InterPro" id="IPR050111">
    <property type="entry name" value="C-type_lectin/snaclec_domain"/>
</dbReference>
<feature type="signal peptide" evidence="1">
    <location>
        <begin position="1"/>
        <end position="24"/>
    </location>
</feature>
<dbReference type="PANTHER" id="PTHR22803">
    <property type="entry name" value="MANNOSE, PHOSPHOLIPASE, LECTIN RECEPTOR RELATED"/>
    <property type="match status" value="1"/>
</dbReference>
<feature type="domain" description="C-type lectin" evidence="2">
    <location>
        <begin position="44"/>
        <end position="174"/>
    </location>
</feature>
<dbReference type="Pfam" id="PF00059">
    <property type="entry name" value="Lectin_C"/>
    <property type="match status" value="1"/>
</dbReference>
<evidence type="ECO:0000313" key="4">
    <source>
        <dbReference type="Proteomes" id="UP001497623"/>
    </source>
</evidence>
<dbReference type="SMART" id="SM00034">
    <property type="entry name" value="CLECT"/>
    <property type="match status" value="1"/>
</dbReference>
<dbReference type="InterPro" id="IPR001304">
    <property type="entry name" value="C-type_lectin-like"/>
</dbReference>
<dbReference type="Gene3D" id="3.10.100.10">
    <property type="entry name" value="Mannose-Binding Protein A, subunit A"/>
    <property type="match status" value="2"/>
</dbReference>
<proteinExistence type="predicted"/>
<evidence type="ECO:0000259" key="2">
    <source>
        <dbReference type="PROSITE" id="PS50041"/>
    </source>
</evidence>
<name>A0AAV2SKW0_MEGNR</name>
<dbReference type="SUPFAM" id="SSF56436">
    <property type="entry name" value="C-type lectin-like"/>
    <property type="match status" value="2"/>
</dbReference>